<feature type="chain" id="PRO_5040854713" evidence="1">
    <location>
        <begin position="24"/>
        <end position="108"/>
    </location>
</feature>
<dbReference type="InterPro" id="IPR002109">
    <property type="entry name" value="Glutaredoxin"/>
</dbReference>
<gene>
    <name evidence="3" type="ORF">OD750_015375</name>
</gene>
<keyword evidence="1" id="KW-0732">Signal</keyword>
<evidence type="ECO:0000256" key="1">
    <source>
        <dbReference type="SAM" id="SignalP"/>
    </source>
</evidence>
<evidence type="ECO:0000259" key="2">
    <source>
        <dbReference type="Pfam" id="PF00462"/>
    </source>
</evidence>
<dbReference type="RefSeq" id="WP_263541569.1">
    <property type="nucleotide sequence ID" value="NZ_JAOVZO020000018.1"/>
</dbReference>
<reference evidence="3" key="1">
    <citation type="submission" date="2023-02" db="EMBL/GenBank/DDBJ databases">
        <title>Tahibacter soli sp. nov. isolated from soil.</title>
        <authorList>
            <person name="Baek J.H."/>
            <person name="Lee J.K."/>
            <person name="Choi D.G."/>
            <person name="Jeon C.O."/>
        </authorList>
    </citation>
    <scope>NUCLEOTIDE SEQUENCE</scope>
    <source>
        <strain evidence="3">BL</strain>
    </source>
</reference>
<dbReference type="Proteomes" id="UP001139971">
    <property type="component" value="Unassembled WGS sequence"/>
</dbReference>
<dbReference type="SUPFAM" id="SSF52833">
    <property type="entry name" value="Thioredoxin-like"/>
    <property type="match status" value="1"/>
</dbReference>
<comment type="caution">
    <text evidence="3">The sequence shown here is derived from an EMBL/GenBank/DDBJ whole genome shotgun (WGS) entry which is preliminary data.</text>
</comment>
<dbReference type="AlphaFoldDB" id="A0A9X3YLQ3"/>
<keyword evidence="4" id="KW-1185">Reference proteome</keyword>
<accession>A0A9X3YLQ3</accession>
<name>A0A9X3YLQ3_9GAMM</name>
<dbReference type="InterPro" id="IPR036249">
    <property type="entry name" value="Thioredoxin-like_sf"/>
</dbReference>
<evidence type="ECO:0000313" key="4">
    <source>
        <dbReference type="Proteomes" id="UP001139971"/>
    </source>
</evidence>
<sequence length="108" mass="11516">MKLPMLMSAALLALAALSPPAHAAKNPEVTMYVMPQCGYCEKMRHHLEGVGVAWTERDISEPAIKAEFDAKGGIGTPLVVVGDEVIKGFMPQAVDASLRRQGVALKAD</sequence>
<organism evidence="3 4">
    <name type="scientific">Tahibacter soli</name>
    <dbReference type="NCBI Taxonomy" id="2983605"/>
    <lineage>
        <taxon>Bacteria</taxon>
        <taxon>Pseudomonadati</taxon>
        <taxon>Pseudomonadota</taxon>
        <taxon>Gammaproteobacteria</taxon>
        <taxon>Lysobacterales</taxon>
        <taxon>Rhodanobacteraceae</taxon>
        <taxon>Tahibacter</taxon>
    </lineage>
</organism>
<dbReference type="PROSITE" id="PS51354">
    <property type="entry name" value="GLUTAREDOXIN_2"/>
    <property type="match status" value="1"/>
</dbReference>
<dbReference type="CDD" id="cd02976">
    <property type="entry name" value="NrdH"/>
    <property type="match status" value="1"/>
</dbReference>
<feature type="domain" description="Glutaredoxin" evidence="2">
    <location>
        <begin position="29"/>
        <end position="86"/>
    </location>
</feature>
<feature type="signal peptide" evidence="1">
    <location>
        <begin position="1"/>
        <end position="23"/>
    </location>
</feature>
<dbReference type="Pfam" id="PF00462">
    <property type="entry name" value="Glutaredoxin"/>
    <property type="match status" value="1"/>
</dbReference>
<dbReference type="EMBL" id="JAOVZO020000018">
    <property type="protein sequence ID" value="MDC8013924.1"/>
    <property type="molecule type" value="Genomic_DNA"/>
</dbReference>
<protein>
    <submittedName>
        <fullName evidence="3">Glutaredoxin domain-containing protein</fullName>
    </submittedName>
</protein>
<dbReference type="Gene3D" id="3.40.30.10">
    <property type="entry name" value="Glutaredoxin"/>
    <property type="match status" value="1"/>
</dbReference>
<proteinExistence type="predicted"/>
<evidence type="ECO:0000313" key="3">
    <source>
        <dbReference type="EMBL" id="MDC8013924.1"/>
    </source>
</evidence>